<reference evidence="3" key="1">
    <citation type="journal article" date="2014" name="Microb. Cell Fact.">
        <title>Exploiting Issatchenkia orientalis SD108 for succinic acid production.</title>
        <authorList>
            <person name="Xiao H."/>
            <person name="Shao Z."/>
            <person name="Jiang Y."/>
            <person name="Dole S."/>
            <person name="Zhao H."/>
        </authorList>
    </citation>
    <scope>NUCLEOTIDE SEQUENCE [LARGE SCALE GENOMIC DNA]</scope>
    <source>
        <strain evidence="3">SD108</strain>
    </source>
</reference>
<evidence type="ECO:0000313" key="3">
    <source>
        <dbReference type="Proteomes" id="UP000029867"/>
    </source>
</evidence>
<evidence type="ECO:0000256" key="1">
    <source>
        <dbReference type="SAM" id="Phobius"/>
    </source>
</evidence>
<accession>A0A099NX76</accession>
<gene>
    <name evidence="2" type="ORF">JL09_g4252</name>
</gene>
<keyword evidence="1" id="KW-1133">Transmembrane helix</keyword>
<proteinExistence type="predicted"/>
<sequence>MTNKYLKWAWERVTGSENGRLRMTNLLHLFDVLDELVGFKLLNDVYREFLVDLIMECPASEIDILEFQQLIEKMFECTFDDVLNGKLSNKETENEEFTKTMNVESIKFNSFMREGTDYDREENLRQRIQEMERMIERVQRSSSKDYRTMDKMKDVLIDYYRRLDRFRKSHAGGPGSELTERLKRGIEKQDMLINELREKVGDNRPTTVMGKIYHVVSQFFSKIWNLLRYPVYVMLAIMVINFVYAVVHDESDVDDNDMYW</sequence>
<dbReference type="AlphaFoldDB" id="A0A099NX76"/>
<dbReference type="HOGENOM" id="CLU_1046207_0_0_1"/>
<dbReference type="Proteomes" id="UP000029867">
    <property type="component" value="Unassembled WGS sequence"/>
</dbReference>
<protein>
    <submittedName>
        <fullName evidence="2">Uncharacterized protein</fullName>
    </submittedName>
</protein>
<dbReference type="EMBL" id="JQFK01000062">
    <property type="protein sequence ID" value="KGK36599.1"/>
    <property type="molecule type" value="Genomic_DNA"/>
</dbReference>
<name>A0A099NX76_PICKU</name>
<organism evidence="2 3">
    <name type="scientific">Pichia kudriavzevii</name>
    <name type="common">Yeast</name>
    <name type="synonym">Issatchenkia orientalis</name>
    <dbReference type="NCBI Taxonomy" id="4909"/>
    <lineage>
        <taxon>Eukaryota</taxon>
        <taxon>Fungi</taxon>
        <taxon>Dikarya</taxon>
        <taxon>Ascomycota</taxon>
        <taxon>Saccharomycotina</taxon>
        <taxon>Pichiomycetes</taxon>
        <taxon>Pichiales</taxon>
        <taxon>Pichiaceae</taxon>
        <taxon>Pichia</taxon>
    </lineage>
</organism>
<keyword evidence="1" id="KW-0472">Membrane</keyword>
<keyword evidence="1" id="KW-0812">Transmembrane</keyword>
<comment type="caution">
    <text evidence="2">The sequence shown here is derived from an EMBL/GenBank/DDBJ whole genome shotgun (WGS) entry which is preliminary data.</text>
</comment>
<evidence type="ECO:0000313" key="2">
    <source>
        <dbReference type="EMBL" id="KGK36599.1"/>
    </source>
</evidence>
<feature type="transmembrane region" description="Helical" evidence="1">
    <location>
        <begin position="229"/>
        <end position="247"/>
    </location>
</feature>